<reference evidence="1 2" key="1">
    <citation type="journal article" date="2011" name="Genome Biol. Evol.">
        <title>Comparative whole genome sequence analysis of the carcinogenic bacterial model pathogen Helicobacter felis.</title>
        <authorList>
            <person name="Arnold I.C."/>
            <person name="Zigova Z."/>
            <person name="Holden M."/>
            <person name="Lawley T.D."/>
            <person name="Rad R."/>
            <person name="Dougan G."/>
            <person name="Falkow S."/>
            <person name="Bentley S.D."/>
            <person name="Muller A."/>
        </authorList>
    </citation>
    <scope>NUCLEOTIDE SEQUENCE [LARGE SCALE GENOMIC DNA]</scope>
    <source>
        <strain evidence="2">ATCC 49179 / CCUG 28539 / NCTC 12436 / CS1</strain>
    </source>
</reference>
<protein>
    <submittedName>
        <fullName evidence="1">Uncharacterized protein</fullName>
    </submittedName>
</protein>
<name>E7A9K0_HELFC</name>
<evidence type="ECO:0000313" key="2">
    <source>
        <dbReference type="Proteomes" id="UP000007934"/>
    </source>
</evidence>
<keyword evidence="2" id="KW-1185">Reference proteome</keyword>
<accession>E7A9K0</accession>
<dbReference type="EMBL" id="FQ670179">
    <property type="protein sequence ID" value="CBY82526.1"/>
    <property type="molecule type" value="Genomic_DNA"/>
</dbReference>
<dbReference type="HOGENOM" id="CLU_1494269_0_0_7"/>
<proteinExistence type="predicted"/>
<gene>
    <name evidence="1" type="ordered locus">Hfelis_04420</name>
</gene>
<dbReference type="AlphaFoldDB" id="E7A9K0"/>
<dbReference type="KEGG" id="hfe:HFELIS_04420"/>
<sequence length="149" mass="16508">MVSSLLGIDVHALSKEEAKSVALVSSLVVISNKILEDAIDNGRDYRIVKKLDGLYQKIKNIKSVIAPSENPPGGPKKKEGFEMAFKKALEHPIDLDKALDLVDALQKELKDPKWDTDLGPLIALLEQLQNSLHTAMDLKAQWLNTRKAN</sequence>
<organism evidence="1 2">
    <name type="scientific">Helicobacter felis (strain ATCC 49179 / CCUG 28539 / NCTC 12436 / CS1)</name>
    <dbReference type="NCBI Taxonomy" id="936155"/>
    <lineage>
        <taxon>Bacteria</taxon>
        <taxon>Pseudomonadati</taxon>
        <taxon>Campylobacterota</taxon>
        <taxon>Epsilonproteobacteria</taxon>
        <taxon>Campylobacterales</taxon>
        <taxon>Helicobacteraceae</taxon>
        <taxon>Helicobacter</taxon>
    </lineage>
</organism>
<evidence type="ECO:0000313" key="1">
    <source>
        <dbReference type="EMBL" id="CBY82526.1"/>
    </source>
</evidence>
<dbReference type="Proteomes" id="UP000007934">
    <property type="component" value="Chromosome"/>
</dbReference>